<reference evidence="3 4" key="1">
    <citation type="journal article" date="2016" name="Plant Dis.">
        <title>Improved production of propionic acid using genome shuffling.</title>
        <authorList>
            <person name="Luna-Flores C.H."/>
            <person name="Palfreyman R.W."/>
            <person name="Kromer J.O."/>
            <person name="Nielsen L.K."/>
            <person name="Marcellin E."/>
        </authorList>
    </citation>
    <scope>NUCLEOTIDE SEQUENCE [LARGE SCALE GENOMIC DNA]</scope>
    <source>
        <strain evidence="3 4">F3E8</strain>
    </source>
</reference>
<dbReference type="EMBL" id="CP015970">
    <property type="protein sequence ID" value="AOZ47614.1"/>
    <property type="molecule type" value="Genomic_DNA"/>
</dbReference>
<feature type="region of interest" description="Disordered" evidence="2">
    <location>
        <begin position="95"/>
        <end position="116"/>
    </location>
</feature>
<evidence type="ECO:0000313" key="3">
    <source>
        <dbReference type="EMBL" id="AOZ47614.1"/>
    </source>
</evidence>
<feature type="region of interest" description="Disordered" evidence="2">
    <location>
        <begin position="1"/>
        <end position="30"/>
    </location>
</feature>
<dbReference type="Proteomes" id="UP000178666">
    <property type="component" value="Chromosome"/>
</dbReference>
<evidence type="ECO:0000256" key="1">
    <source>
        <dbReference type="ARBA" id="ARBA00009108"/>
    </source>
</evidence>
<dbReference type="Pfam" id="PF05949">
    <property type="entry name" value="DUF881"/>
    <property type="match status" value="1"/>
</dbReference>
<evidence type="ECO:0000313" key="4">
    <source>
        <dbReference type="Proteomes" id="UP000178666"/>
    </source>
</evidence>
<comment type="similarity">
    <text evidence="1">Belongs to the UPF0749 family.</text>
</comment>
<organism evidence="3 4">
    <name type="scientific">Acidipropionibacterium acidipropionici</name>
    <dbReference type="NCBI Taxonomy" id="1748"/>
    <lineage>
        <taxon>Bacteria</taxon>
        <taxon>Bacillati</taxon>
        <taxon>Actinomycetota</taxon>
        <taxon>Actinomycetes</taxon>
        <taxon>Propionibacteriales</taxon>
        <taxon>Propionibacteriaceae</taxon>
        <taxon>Acidipropionibacterium</taxon>
    </lineage>
</organism>
<dbReference type="RefSeq" id="WP_071001142.1">
    <property type="nucleotide sequence ID" value="NZ_CP013126.1"/>
</dbReference>
<keyword evidence="4" id="KW-1185">Reference proteome</keyword>
<feature type="compositionally biased region" description="Polar residues" evidence="2">
    <location>
        <begin position="100"/>
        <end position="109"/>
    </location>
</feature>
<gene>
    <name evidence="3" type="ORF">A8L58_14060</name>
</gene>
<dbReference type="InterPro" id="IPR010273">
    <property type="entry name" value="DUF881"/>
</dbReference>
<dbReference type="PANTHER" id="PTHR37313:SF4">
    <property type="entry name" value="CONSERVED MEMBRANE PROTEIN-RELATED"/>
    <property type="match status" value="1"/>
</dbReference>
<proteinExistence type="inferred from homology"/>
<accession>A0ABN4U3P2</accession>
<dbReference type="PANTHER" id="PTHR37313">
    <property type="entry name" value="UPF0749 PROTEIN RV1825"/>
    <property type="match status" value="1"/>
</dbReference>
<sequence>MGAPTRLPGVRMGKDEDRPSPRHARRRFGKGPLATGAVLVIAGFMVTSAATTSGGHDLRPDDQDKDLATVVRGQADHNAEQARKAAKLRTEIDRLAASRETGTGSSRTLESAAPRAGMEAVAGPAVRVTLDDAPLDVNPGGVDQNMLVVHQQDIQMVVNVLWSAGAEAMTIQGQRVTSLTGVKCVGNTVVLHGVPYAPPYRIEAIGDVAAIRRALDTSESVKIYKEYVTAYRLGWKVEDAGRVTMPAYQGPVPTKATPS</sequence>
<evidence type="ECO:0000256" key="2">
    <source>
        <dbReference type="SAM" id="MobiDB-lite"/>
    </source>
</evidence>
<dbReference type="GeneID" id="88083830"/>
<protein>
    <recommendedName>
        <fullName evidence="5">DUF881 domain-containing protein</fullName>
    </recommendedName>
</protein>
<evidence type="ECO:0008006" key="5">
    <source>
        <dbReference type="Google" id="ProtNLM"/>
    </source>
</evidence>
<name>A0ABN4U3P2_9ACTN</name>
<dbReference type="Gene3D" id="3.30.70.1880">
    <property type="entry name" value="Protein of unknown function DUF881"/>
    <property type="match status" value="1"/>
</dbReference>